<feature type="coiled-coil region" evidence="1">
    <location>
        <begin position="508"/>
        <end position="535"/>
    </location>
</feature>
<dbReference type="EMBL" id="CAJHNJ030000045">
    <property type="protein sequence ID" value="CAG9131646.1"/>
    <property type="molecule type" value="Genomic_DNA"/>
</dbReference>
<protein>
    <submittedName>
        <fullName evidence="4">(diamondback moth) hypothetical protein</fullName>
    </submittedName>
</protein>
<evidence type="ECO:0000256" key="2">
    <source>
        <dbReference type="SAM" id="MobiDB-lite"/>
    </source>
</evidence>
<dbReference type="Pfam" id="PF00307">
    <property type="entry name" value="CH"/>
    <property type="match status" value="2"/>
</dbReference>
<evidence type="ECO:0000313" key="4">
    <source>
        <dbReference type="EMBL" id="CAG9131646.1"/>
    </source>
</evidence>
<dbReference type="SUPFAM" id="SSF46966">
    <property type="entry name" value="Spectrin repeat"/>
    <property type="match status" value="1"/>
</dbReference>
<sequence>MSMYRFVKEGGSSKRLFVQGTLESDDSSSKPLKSSLKKSSPSPVGSPITTSLNLASVPRSLREGLTKHETVYDGNYPGVERTSSYRSGSYREESYNGRIVHDGNQTHFEYDGAVALPLSAGGRGEELQAIHTNKRLSTEVLGSSLESTKISKKDAESGQRRITTRIVRKVTTLTRGEEKASAEDLARREVHRSAEHYRHVEMEGTLPRKVKISDIVVGQEPNVTAREALLSWARRSTAKYPGVRVADFTSSWRDGLAFNALIHRNRPDLIDWRNIRCSTAKYPGVRVADFTSSWRDGLAFNALIHRNRPDLIDWRNIRSRHVRERLETAFHVVEKEYGVTRLLDPEDVDTHEPDEKSLITYISSLYETFPEPPSVHPLFDAESQRRAAAYTEQAAAHRAWLHEKCALMQSQRRAAAYTEQAAAHRAWLHEKCALMQDRAFPSTLIEMKKLLGESTRFRNEEVPLRQRDKQKLFHLYRELEKYFESVGECDIEPTLRPDALEQGWARLLMAQQERERDLTDEIRRLERLQRLAEKLHR</sequence>
<name>A0A8S4FX52_PLUXY</name>
<feature type="region of interest" description="Disordered" evidence="2">
    <location>
        <begin position="18"/>
        <end position="51"/>
    </location>
</feature>
<dbReference type="PANTHER" id="PTHR11915">
    <property type="entry name" value="SPECTRIN/FILAMIN RELATED CYTOSKELETAL PROTEIN"/>
    <property type="match status" value="1"/>
</dbReference>
<gene>
    <name evidence="4" type="ORF">PLXY2_LOCUS10342</name>
</gene>
<evidence type="ECO:0000256" key="1">
    <source>
        <dbReference type="SAM" id="Coils"/>
    </source>
</evidence>
<organism evidence="4 5">
    <name type="scientific">Plutella xylostella</name>
    <name type="common">Diamondback moth</name>
    <name type="synonym">Plutella maculipennis</name>
    <dbReference type="NCBI Taxonomy" id="51655"/>
    <lineage>
        <taxon>Eukaryota</taxon>
        <taxon>Metazoa</taxon>
        <taxon>Ecdysozoa</taxon>
        <taxon>Arthropoda</taxon>
        <taxon>Hexapoda</taxon>
        <taxon>Insecta</taxon>
        <taxon>Pterygota</taxon>
        <taxon>Neoptera</taxon>
        <taxon>Endopterygota</taxon>
        <taxon>Lepidoptera</taxon>
        <taxon>Glossata</taxon>
        <taxon>Ditrysia</taxon>
        <taxon>Yponomeutoidea</taxon>
        <taxon>Plutellidae</taxon>
        <taxon>Plutella</taxon>
    </lineage>
</organism>
<dbReference type="SUPFAM" id="SSF47576">
    <property type="entry name" value="Calponin-homology domain, CH-domain"/>
    <property type="match status" value="2"/>
</dbReference>
<feature type="compositionally biased region" description="Low complexity" evidence="2">
    <location>
        <begin position="29"/>
        <end position="43"/>
    </location>
</feature>
<dbReference type="InterPro" id="IPR001715">
    <property type="entry name" value="CH_dom"/>
</dbReference>
<comment type="caution">
    <text evidence="4">The sequence shown here is derived from an EMBL/GenBank/DDBJ whole genome shotgun (WGS) entry which is preliminary data.</text>
</comment>
<evidence type="ECO:0000259" key="3">
    <source>
        <dbReference type="PROSITE" id="PS50021"/>
    </source>
</evidence>
<dbReference type="Gene3D" id="1.20.58.60">
    <property type="match status" value="1"/>
</dbReference>
<dbReference type="InterPro" id="IPR036872">
    <property type="entry name" value="CH_dom_sf"/>
</dbReference>
<keyword evidence="5" id="KW-1185">Reference proteome</keyword>
<reference evidence="4" key="1">
    <citation type="submission" date="2020-11" db="EMBL/GenBank/DDBJ databases">
        <authorList>
            <person name="Whiteford S."/>
        </authorList>
    </citation>
    <scope>NUCLEOTIDE SEQUENCE</scope>
</reference>
<dbReference type="FunFam" id="1.10.418.10:FF:000022">
    <property type="entry name" value="Short stop, isoform K"/>
    <property type="match status" value="1"/>
</dbReference>
<proteinExistence type="predicted"/>
<dbReference type="Gene3D" id="1.10.418.10">
    <property type="entry name" value="Calponin-like domain"/>
    <property type="match status" value="2"/>
</dbReference>
<dbReference type="AlphaFoldDB" id="A0A8S4FX52"/>
<dbReference type="PROSITE" id="PS50021">
    <property type="entry name" value="CH"/>
    <property type="match status" value="1"/>
</dbReference>
<accession>A0A8S4FX52</accession>
<keyword evidence="1" id="KW-0175">Coiled coil</keyword>
<dbReference type="SMART" id="SM00033">
    <property type="entry name" value="CH"/>
    <property type="match status" value="1"/>
</dbReference>
<feature type="domain" description="Calponin-homology (CH)" evidence="3">
    <location>
        <begin position="263"/>
        <end position="370"/>
    </location>
</feature>
<dbReference type="Proteomes" id="UP000653454">
    <property type="component" value="Unassembled WGS sequence"/>
</dbReference>
<evidence type="ECO:0000313" key="5">
    <source>
        <dbReference type="Proteomes" id="UP000653454"/>
    </source>
</evidence>